<protein>
    <submittedName>
        <fullName evidence="3">Uncharacterized protein</fullName>
    </submittedName>
</protein>
<accession>A0A8H7Y063</accession>
<dbReference type="PANTHER" id="PTHR13489">
    <property type="entry name" value="MINI-CHROMOSOME MAINTENANCE COMPLEX-BINDING PROTEIN"/>
    <property type="match status" value="1"/>
</dbReference>
<dbReference type="Pfam" id="PF09739">
    <property type="entry name" value="MCM_bind"/>
    <property type="match status" value="2"/>
</dbReference>
<evidence type="ECO:0000256" key="1">
    <source>
        <dbReference type="ARBA" id="ARBA00004123"/>
    </source>
</evidence>
<dbReference type="EMBL" id="JAFIQS010000003">
    <property type="protein sequence ID" value="KAG5171250.1"/>
    <property type="molecule type" value="Genomic_DNA"/>
</dbReference>
<sequence>MSLVFDALQSPTDALCQLYEQNKSQGIDSFPATVTAHFSSIFKSNDAFQQIPMLDLHHPPESFADRSLVIFNAMVQDTSLSPELYLATRSNNTCGGWGLVDEVPSNDGIQYENLRECSTFWAVSIPGLSSWCYDETKVPPSSPYTVIQKHKYPVLDAPHIGAQIKVYDEKLSASFRATDTVSFIGILTFEPLSASIDVPNSKNVPTIHMLFSLPIPRTIAPRSFPEEALPTSIANLRKELIQWIADEGLGGDYVAAEWVFICAIARVRSRRPPVLPLSLTIAGFPAPVRFSLWSAMQHER</sequence>
<evidence type="ECO:0000256" key="2">
    <source>
        <dbReference type="ARBA" id="ARBA00023242"/>
    </source>
</evidence>
<comment type="caution">
    <text evidence="3">The sequence shown here is derived from an EMBL/GenBank/DDBJ whole genome shotgun (WGS) entry which is preliminary data.</text>
</comment>
<dbReference type="AlphaFoldDB" id="A0A8H7Y063"/>
<reference evidence="3" key="1">
    <citation type="submission" date="2021-02" db="EMBL/GenBank/DDBJ databases">
        <title>Psilocybe cubensis genome.</title>
        <authorList>
            <person name="Mckernan K.J."/>
            <person name="Crawford S."/>
            <person name="Trippe A."/>
            <person name="Kane L.T."/>
            <person name="Mclaughlin S."/>
        </authorList>
    </citation>
    <scope>NUCLEOTIDE SEQUENCE [LARGE SCALE GENOMIC DNA]</scope>
    <source>
        <strain evidence="3">MGC-MH-2018</strain>
    </source>
</reference>
<dbReference type="InterPro" id="IPR019140">
    <property type="entry name" value="MCM_complex-bd"/>
</dbReference>
<dbReference type="GO" id="GO:0006261">
    <property type="term" value="P:DNA-templated DNA replication"/>
    <property type="evidence" value="ECO:0007669"/>
    <property type="project" value="TreeGrafter"/>
</dbReference>
<dbReference type="PANTHER" id="PTHR13489:SF0">
    <property type="entry name" value="MINI-CHROMOSOME MAINTENANCE COMPLEX-BINDING PROTEIN"/>
    <property type="match status" value="1"/>
</dbReference>
<dbReference type="GO" id="GO:0005634">
    <property type="term" value="C:nucleus"/>
    <property type="evidence" value="ECO:0007669"/>
    <property type="project" value="UniProtKB-SubCell"/>
</dbReference>
<proteinExistence type="predicted"/>
<keyword evidence="2" id="KW-0539">Nucleus</keyword>
<evidence type="ECO:0000313" key="3">
    <source>
        <dbReference type="EMBL" id="KAG5171250.1"/>
    </source>
</evidence>
<comment type="subcellular location">
    <subcellularLocation>
        <location evidence="1">Nucleus</location>
    </subcellularLocation>
</comment>
<dbReference type="GO" id="GO:0003682">
    <property type="term" value="F:chromatin binding"/>
    <property type="evidence" value="ECO:0007669"/>
    <property type="project" value="TreeGrafter"/>
</dbReference>
<name>A0A8H7Y063_PSICU</name>
<gene>
    <name evidence="3" type="ORF">JR316_003335</name>
</gene>
<organism evidence="3">
    <name type="scientific">Psilocybe cubensis</name>
    <name type="common">Psychedelic mushroom</name>
    <name type="synonym">Stropharia cubensis</name>
    <dbReference type="NCBI Taxonomy" id="181762"/>
    <lineage>
        <taxon>Eukaryota</taxon>
        <taxon>Fungi</taxon>
        <taxon>Dikarya</taxon>
        <taxon>Basidiomycota</taxon>
        <taxon>Agaricomycotina</taxon>
        <taxon>Agaricomycetes</taxon>
        <taxon>Agaricomycetidae</taxon>
        <taxon>Agaricales</taxon>
        <taxon>Agaricineae</taxon>
        <taxon>Strophariaceae</taxon>
        <taxon>Psilocybe</taxon>
    </lineage>
</organism>